<sequence>MSQILPSYNSLESFGQLALNVATVILILHLADLNYFSGLATSGESERLYSSIVLTTSLKAYRRRICHFRCLRRGYRASGTRRDSDYMSWIGWSHCEMVMMVSRSAIQYRDSPLIHPALHPTSPESYVLFYSFYPLNPLLAVMFIQNKYIETRHYQRGS</sequence>
<dbReference type="Proteomes" id="UP000772434">
    <property type="component" value="Unassembled WGS sequence"/>
</dbReference>
<evidence type="ECO:0000313" key="2">
    <source>
        <dbReference type="Proteomes" id="UP000772434"/>
    </source>
</evidence>
<keyword evidence="2" id="KW-1185">Reference proteome</keyword>
<organism evidence="1 2">
    <name type="scientific">Rhodocollybia butyracea</name>
    <dbReference type="NCBI Taxonomy" id="206335"/>
    <lineage>
        <taxon>Eukaryota</taxon>
        <taxon>Fungi</taxon>
        <taxon>Dikarya</taxon>
        <taxon>Basidiomycota</taxon>
        <taxon>Agaricomycotina</taxon>
        <taxon>Agaricomycetes</taxon>
        <taxon>Agaricomycetidae</taxon>
        <taxon>Agaricales</taxon>
        <taxon>Marasmiineae</taxon>
        <taxon>Omphalotaceae</taxon>
        <taxon>Rhodocollybia</taxon>
    </lineage>
</organism>
<proteinExistence type="predicted"/>
<dbReference type="AlphaFoldDB" id="A0A9P5PGT0"/>
<accession>A0A9P5PGT0</accession>
<comment type="caution">
    <text evidence="1">The sequence shown here is derived from an EMBL/GenBank/DDBJ whole genome shotgun (WGS) entry which is preliminary data.</text>
</comment>
<evidence type="ECO:0000313" key="1">
    <source>
        <dbReference type="EMBL" id="KAF9061835.1"/>
    </source>
</evidence>
<name>A0A9P5PGT0_9AGAR</name>
<gene>
    <name evidence="1" type="ORF">BDP27DRAFT_313450</name>
</gene>
<protein>
    <submittedName>
        <fullName evidence="1">Uncharacterized protein</fullName>
    </submittedName>
</protein>
<reference evidence="1" key="1">
    <citation type="submission" date="2020-11" db="EMBL/GenBank/DDBJ databases">
        <authorList>
            <consortium name="DOE Joint Genome Institute"/>
            <person name="Ahrendt S."/>
            <person name="Riley R."/>
            <person name="Andreopoulos W."/>
            <person name="Labutti K."/>
            <person name="Pangilinan J."/>
            <person name="Ruiz-Duenas F.J."/>
            <person name="Barrasa J.M."/>
            <person name="Sanchez-Garcia M."/>
            <person name="Camarero S."/>
            <person name="Miyauchi S."/>
            <person name="Serrano A."/>
            <person name="Linde D."/>
            <person name="Babiker R."/>
            <person name="Drula E."/>
            <person name="Ayuso-Fernandez I."/>
            <person name="Pacheco R."/>
            <person name="Padilla G."/>
            <person name="Ferreira P."/>
            <person name="Barriuso J."/>
            <person name="Kellner H."/>
            <person name="Castanera R."/>
            <person name="Alfaro M."/>
            <person name="Ramirez L."/>
            <person name="Pisabarro A.G."/>
            <person name="Kuo A."/>
            <person name="Tritt A."/>
            <person name="Lipzen A."/>
            <person name="He G."/>
            <person name="Yan M."/>
            <person name="Ng V."/>
            <person name="Cullen D."/>
            <person name="Martin F."/>
            <person name="Rosso M.-N."/>
            <person name="Henrissat B."/>
            <person name="Hibbett D."/>
            <person name="Martinez A.T."/>
            <person name="Grigoriev I.V."/>
        </authorList>
    </citation>
    <scope>NUCLEOTIDE SEQUENCE</scope>
    <source>
        <strain evidence="1">AH 40177</strain>
    </source>
</reference>
<dbReference type="EMBL" id="JADNRY010000189">
    <property type="protein sequence ID" value="KAF9061835.1"/>
    <property type="molecule type" value="Genomic_DNA"/>
</dbReference>